<dbReference type="PANTHER" id="PTHR35793:SF2">
    <property type="entry name" value="INNER MEMBRANE PROTEIN YJIG"/>
    <property type="match status" value="1"/>
</dbReference>
<keyword evidence="1" id="KW-0472">Membrane</keyword>
<protein>
    <submittedName>
        <fullName evidence="3">Spore maturation protein</fullName>
    </submittedName>
</protein>
<evidence type="ECO:0000313" key="4">
    <source>
        <dbReference type="Proteomes" id="UP000284178"/>
    </source>
</evidence>
<dbReference type="EMBL" id="QRUP01000001">
    <property type="protein sequence ID" value="RGR76734.1"/>
    <property type="molecule type" value="Genomic_DNA"/>
</dbReference>
<evidence type="ECO:0000259" key="2">
    <source>
        <dbReference type="Pfam" id="PF07670"/>
    </source>
</evidence>
<dbReference type="GO" id="GO:0005886">
    <property type="term" value="C:plasma membrane"/>
    <property type="evidence" value="ECO:0007669"/>
    <property type="project" value="TreeGrafter"/>
</dbReference>
<dbReference type="Proteomes" id="UP000284178">
    <property type="component" value="Unassembled WGS sequence"/>
</dbReference>
<name>A0A412G620_9FIRM</name>
<dbReference type="RefSeq" id="WP_006060388.1">
    <property type="nucleotide sequence ID" value="NZ_CABJCV010000001.1"/>
</dbReference>
<accession>A0A412G620</accession>
<dbReference type="GeneID" id="83013820"/>
<dbReference type="InterPro" id="IPR052549">
    <property type="entry name" value="SpmB"/>
</dbReference>
<proteinExistence type="predicted"/>
<reference evidence="3 4" key="1">
    <citation type="submission" date="2018-08" db="EMBL/GenBank/DDBJ databases">
        <title>A genome reference for cultivated species of the human gut microbiota.</title>
        <authorList>
            <person name="Zou Y."/>
            <person name="Xue W."/>
            <person name="Luo G."/>
        </authorList>
    </citation>
    <scope>NUCLEOTIDE SEQUENCE [LARGE SCALE GENOMIC DNA]</scope>
    <source>
        <strain evidence="3 4">AF24-29</strain>
    </source>
</reference>
<feature type="transmembrane region" description="Helical" evidence="1">
    <location>
        <begin position="147"/>
        <end position="169"/>
    </location>
</feature>
<feature type="transmembrane region" description="Helical" evidence="1">
    <location>
        <begin position="116"/>
        <end position="135"/>
    </location>
</feature>
<dbReference type="Pfam" id="PF07670">
    <property type="entry name" value="Gate"/>
    <property type="match status" value="1"/>
</dbReference>
<evidence type="ECO:0000313" key="3">
    <source>
        <dbReference type="EMBL" id="RGR76734.1"/>
    </source>
</evidence>
<keyword evidence="1" id="KW-0812">Transmembrane</keyword>
<comment type="caution">
    <text evidence="3">The sequence shown here is derived from an EMBL/GenBank/DDBJ whole genome shotgun (WGS) entry which is preliminary data.</text>
</comment>
<feature type="transmembrane region" description="Helical" evidence="1">
    <location>
        <begin position="37"/>
        <end position="58"/>
    </location>
</feature>
<dbReference type="InterPro" id="IPR011642">
    <property type="entry name" value="Gate_dom"/>
</dbReference>
<organism evidence="3 4">
    <name type="scientific">Holdemania filiformis</name>
    <dbReference type="NCBI Taxonomy" id="61171"/>
    <lineage>
        <taxon>Bacteria</taxon>
        <taxon>Bacillati</taxon>
        <taxon>Bacillota</taxon>
        <taxon>Erysipelotrichia</taxon>
        <taxon>Erysipelotrichales</taxon>
        <taxon>Erysipelotrichaceae</taxon>
        <taxon>Holdemania</taxon>
    </lineage>
</organism>
<keyword evidence="4" id="KW-1185">Reference proteome</keyword>
<feature type="domain" description="Nucleoside transporter/FeoB GTPase Gate" evidence="2">
    <location>
        <begin position="41"/>
        <end position="140"/>
    </location>
</feature>
<dbReference type="PANTHER" id="PTHR35793">
    <property type="entry name" value="INNER MEMBRANE PROTEIN YJIG"/>
    <property type="match status" value="1"/>
</dbReference>
<dbReference type="AlphaFoldDB" id="A0A412G620"/>
<sequence>MESSLYILPILILLIFAFALLRKFNAYDAFVSGAKEGLSLFVTLFPSLLAMMFAVSLLRESGLFTVMAQQLGKVFPAIPSDIFALAFFRPISGSASLAILVDILKTLGPDSLAGKMASVIQGSTDTTLYVITLYFSSVGVKKIKNSLPIGLFADVIGIGVGIWLTLQFLV</sequence>
<feature type="transmembrane region" description="Helical" evidence="1">
    <location>
        <begin position="6"/>
        <end position="25"/>
    </location>
</feature>
<keyword evidence="1" id="KW-1133">Transmembrane helix</keyword>
<evidence type="ECO:0000256" key="1">
    <source>
        <dbReference type="SAM" id="Phobius"/>
    </source>
</evidence>
<gene>
    <name evidence="3" type="ORF">DWY25_00135</name>
</gene>